<proteinExistence type="predicted"/>
<protein>
    <submittedName>
        <fullName evidence="1">Uncharacterized protein</fullName>
    </submittedName>
</protein>
<gene>
    <name evidence="1" type="ORF">KEG57_01755</name>
</gene>
<keyword evidence="2" id="KW-1185">Reference proteome</keyword>
<dbReference type="AlphaFoldDB" id="A0A9X4AQL7"/>
<dbReference type="Proteomes" id="UP001151081">
    <property type="component" value="Unassembled WGS sequence"/>
</dbReference>
<comment type="caution">
    <text evidence="1">The sequence shown here is derived from an EMBL/GenBank/DDBJ whole genome shotgun (WGS) entry which is preliminary data.</text>
</comment>
<evidence type="ECO:0000313" key="2">
    <source>
        <dbReference type="Proteomes" id="UP001151081"/>
    </source>
</evidence>
<dbReference type="RefSeq" id="WP_272418388.1">
    <property type="nucleotide sequence ID" value="NZ_JAGTJJ010000001.1"/>
</dbReference>
<sequence>MSEGADSQVQQSRDVLQGRSALADVFEGLAALETAGVAQMGVMLRGMARIGQASLLYGARVAAEWQRMALEATKRAGDTFGAPFL</sequence>
<dbReference type="EMBL" id="JAGTJJ010000001">
    <property type="protein sequence ID" value="MDC3979205.1"/>
    <property type="molecule type" value="Genomic_DNA"/>
</dbReference>
<organism evidence="1 2">
    <name type="scientific">Polyangium jinanense</name>
    <dbReference type="NCBI Taxonomy" id="2829994"/>
    <lineage>
        <taxon>Bacteria</taxon>
        <taxon>Pseudomonadati</taxon>
        <taxon>Myxococcota</taxon>
        <taxon>Polyangia</taxon>
        <taxon>Polyangiales</taxon>
        <taxon>Polyangiaceae</taxon>
        <taxon>Polyangium</taxon>
    </lineage>
</organism>
<name>A0A9X4AQL7_9BACT</name>
<evidence type="ECO:0000313" key="1">
    <source>
        <dbReference type="EMBL" id="MDC3979205.1"/>
    </source>
</evidence>
<accession>A0A9X4AQL7</accession>
<reference evidence="1 2" key="1">
    <citation type="submission" date="2021-04" db="EMBL/GenBank/DDBJ databases">
        <title>Genome analysis of Polyangium sp.</title>
        <authorList>
            <person name="Li Y."/>
            <person name="Wang J."/>
        </authorList>
    </citation>
    <scope>NUCLEOTIDE SEQUENCE [LARGE SCALE GENOMIC DNA]</scope>
    <source>
        <strain evidence="1 2">SDU14</strain>
    </source>
</reference>